<dbReference type="Pfam" id="PF00732">
    <property type="entry name" value="GMC_oxred_N"/>
    <property type="match status" value="1"/>
</dbReference>
<dbReference type="InterPro" id="IPR036188">
    <property type="entry name" value="FAD/NAD-bd_sf"/>
</dbReference>
<name>A0A0G4J240_PLABS</name>
<gene>
    <name evidence="10" type="ORF">PBRA_001977</name>
</gene>
<protein>
    <submittedName>
        <fullName evidence="10">Uncharacterized protein</fullName>
    </submittedName>
</protein>
<dbReference type="GO" id="GO:0046577">
    <property type="term" value="F:long-chain-alcohol oxidase activity"/>
    <property type="evidence" value="ECO:0007669"/>
    <property type="project" value="UniProtKB-EC"/>
</dbReference>
<keyword evidence="6" id="KW-0812">Transmembrane</keyword>
<sequence>MDDWIARYVVGEVGRDPTPGELATVVAVLDTFVAPEHEGGTSLLKLSGSSVQSATAVVASMRRKLNRRAYRQFILGLAILSNSYGILVVSGGTMFSPFALLSLERRTRLLNLFSTSPVPNLIVLYRVLKIMSMTHVYMNPPTSIWAEIGYPGPDLVRSAIPKRTPPQYEFLGEDALRGAHFDVIIVGSGAGGSVCASVLAQAGKSVLVVEKGKYYQSDQHALIEQDAMEKMFEREGLLASENGALLLFAGSTFGGGTAVNWSASLRPPNWLREEWAKKHDLPSFLSVEFQDAVDAVCNRMGVSDTFTVHNVSNMKMLDACQRLGFHHQSIPQNTGLKEHRCGFCGLGCPSGVKQSGPESWLCDARDAGAKFVQECMVSRVVIENGTAVGIECSIRNGPPIVVRSAIVVCSAGSLHSPALLLRSGLSNRHIGKHFGVHPVAVAVGLFDEEIRTWDGSIMTALSNVAGNQDGQHYGAKLEIPMMHPGLFATLLQWSSSAQHKRDFARFKHALPVISLVRDRDRDASVSVDEEGQPQIDFNVSPFDGESVTDGLIHAVKVLVAAGANEVRTSQGSVGALFPRSREINDPDVERFIANVSRHGVHNLDTDLFSAHQMGTCRMGASPDDGVVSPHGEVWECTNLFVADASVFPTSSGVNPMITNYAISYMTAKYIASDRLYPSRLRPCIYTRTGMCFMKLGATTMTFTGILSSNCGVVPVAIGAPVSGSCFLCSPNGRTTNALV</sequence>
<evidence type="ECO:0000256" key="2">
    <source>
        <dbReference type="ARBA" id="ARBA00022630"/>
    </source>
</evidence>
<evidence type="ECO:0000259" key="8">
    <source>
        <dbReference type="Pfam" id="PF00890"/>
    </source>
</evidence>
<dbReference type="Gene3D" id="3.50.50.60">
    <property type="entry name" value="FAD/NAD(P)-binding domain"/>
    <property type="match status" value="2"/>
</dbReference>
<dbReference type="STRING" id="37360.A0A0G4J240"/>
<dbReference type="Pfam" id="PF05199">
    <property type="entry name" value="GMC_oxred_C"/>
    <property type="match status" value="1"/>
</dbReference>
<keyword evidence="11" id="KW-1185">Reference proteome</keyword>
<feature type="domain" description="Glucose-methanol-choline oxidoreductase C-terminal" evidence="9">
    <location>
        <begin position="527"/>
        <end position="662"/>
    </location>
</feature>
<evidence type="ECO:0000259" key="7">
    <source>
        <dbReference type="Pfam" id="PF00732"/>
    </source>
</evidence>
<dbReference type="GO" id="GO:0016020">
    <property type="term" value="C:membrane"/>
    <property type="evidence" value="ECO:0007669"/>
    <property type="project" value="UniProtKB-SubCell"/>
</dbReference>
<comment type="similarity">
    <text evidence="1">Belongs to the GMC oxidoreductase family.</text>
</comment>
<dbReference type="OMA" id="RNVKGCW"/>
<feature type="domain" description="Glucose-methanol-choline oxidoreductase N-terminal" evidence="7">
    <location>
        <begin position="228"/>
        <end position="439"/>
    </location>
</feature>
<organism evidence="10 11">
    <name type="scientific">Plasmodiophora brassicae</name>
    <name type="common">Clubroot disease agent</name>
    <dbReference type="NCBI Taxonomy" id="37360"/>
    <lineage>
        <taxon>Eukaryota</taxon>
        <taxon>Sar</taxon>
        <taxon>Rhizaria</taxon>
        <taxon>Endomyxa</taxon>
        <taxon>Phytomyxea</taxon>
        <taxon>Plasmodiophorida</taxon>
        <taxon>Plasmodiophoridae</taxon>
        <taxon>Plasmodiophora</taxon>
    </lineage>
</organism>
<reference evidence="10 11" key="1">
    <citation type="submission" date="2015-02" db="EMBL/GenBank/DDBJ databases">
        <authorList>
            <person name="Chooi Y.-H."/>
        </authorList>
    </citation>
    <scope>NUCLEOTIDE SEQUENCE [LARGE SCALE GENOMIC DNA]</scope>
    <source>
        <strain evidence="10">E3</strain>
    </source>
</reference>
<accession>A0A0G4J240</accession>
<dbReference type="AlphaFoldDB" id="A0A0G4J240"/>
<keyword evidence="2" id="KW-0285">Flavoprotein</keyword>
<feature type="transmembrane region" description="Helical" evidence="6">
    <location>
        <begin position="69"/>
        <end position="89"/>
    </location>
</feature>
<evidence type="ECO:0000256" key="6">
    <source>
        <dbReference type="SAM" id="Phobius"/>
    </source>
</evidence>
<keyword evidence="6" id="KW-1133">Transmembrane helix</keyword>
<dbReference type="PANTHER" id="PTHR46056">
    <property type="entry name" value="LONG-CHAIN-ALCOHOL OXIDASE"/>
    <property type="match status" value="1"/>
</dbReference>
<dbReference type="Proteomes" id="UP000039324">
    <property type="component" value="Unassembled WGS sequence"/>
</dbReference>
<dbReference type="SUPFAM" id="SSF51905">
    <property type="entry name" value="FAD/NAD(P)-binding domain"/>
    <property type="match status" value="1"/>
</dbReference>
<feature type="domain" description="FAD-dependent oxidoreductase 2 FAD-binding" evidence="8">
    <location>
        <begin position="182"/>
        <end position="217"/>
    </location>
</feature>
<evidence type="ECO:0000256" key="4">
    <source>
        <dbReference type="ARBA" id="ARBA00023002"/>
    </source>
</evidence>
<dbReference type="InterPro" id="IPR000172">
    <property type="entry name" value="GMC_OxRdtase_N"/>
</dbReference>
<dbReference type="Pfam" id="PF00890">
    <property type="entry name" value="FAD_binding_2"/>
    <property type="match status" value="1"/>
</dbReference>
<dbReference type="GO" id="GO:0050660">
    <property type="term" value="F:flavin adenine dinucleotide binding"/>
    <property type="evidence" value="ECO:0007669"/>
    <property type="project" value="InterPro"/>
</dbReference>
<evidence type="ECO:0000256" key="1">
    <source>
        <dbReference type="ARBA" id="ARBA00010790"/>
    </source>
</evidence>
<evidence type="ECO:0000256" key="5">
    <source>
        <dbReference type="PIRSR" id="PIRSR028937-1"/>
    </source>
</evidence>
<feature type="active site" description="Proton acceptor" evidence="5">
    <location>
        <position position="611"/>
    </location>
</feature>
<dbReference type="OrthoDB" id="269227at2759"/>
<evidence type="ECO:0000256" key="3">
    <source>
        <dbReference type="ARBA" id="ARBA00022827"/>
    </source>
</evidence>
<keyword evidence="6" id="KW-0472">Membrane</keyword>
<evidence type="ECO:0000313" key="10">
    <source>
        <dbReference type="EMBL" id="CEP01371.1"/>
    </source>
</evidence>
<dbReference type="PANTHER" id="PTHR46056:SF12">
    <property type="entry name" value="LONG-CHAIN-ALCOHOL OXIDASE"/>
    <property type="match status" value="1"/>
</dbReference>
<dbReference type="EMBL" id="CDSF01000112">
    <property type="protein sequence ID" value="CEP01371.1"/>
    <property type="molecule type" value="Genomic_DNA"/>
</dbReference>
<proteinExistence type="inferred from homology"/>
<dbReference type="InterPro" id="IPR003953">
    <property type="entry name" value="FAD-dep_OxRdtase_2_FAD-bd"/>
</dbReference>
<evidence type="ECO:0000259" key="9">
    <source>
        <dbReference type="Pfam" id="PF05199"/>
    </source>
</evidence>
<keyword evidence="4" id="KW-0560">Oxidoreductase</keyword>
<dbReference type="InterPro" id="IPR007867">
    <property type="entry name" value="GMC_OxRtase_C"/>
</dbReference>
<keyword evidence="3" id="KW-0274">FAD</keyword>
<evidence type="ECO:0000313" key="11">
    <source>
        <dbReference type="Proteomes" id="UP000039324"/>
    </source>
</evidence>